<sequence>MIEFTIWDILRNLLLAARWTVVLSLVSFLGGGIVGALLLFLRIGGNRLSTAFTKYYVEFFQGTPLLMQLFLAFFGLGLFGINVPAWLAAGIALILWTAAFLTEIWRGSVESVVRGQWEASASLGMGYVQQMRYVILPQALTVAIPPTVGFSVQVVKGTALTSIIGFVELSKAGTVVTNATFQPFTVYGLVALIYFALCWPLSKSSQILERKLNVAHRNH</sequence>
<gene>
    <name evidence="10" type="ORF">N5A92_07260</name>
</gene>
<dbReference type="NCBIfam" id="TIGR01726">
    <property type="entry name" value="HEQRo_perm_3TM"/>
    <property type="match status" value="1"/>
</dbReference>
<proteinExistence type="inferred from homology"/>
<dbReference type="PROSITE" id="PS50928">
    <property type="entry name" value="ABC_TM1"/>
    <property type="match status" value="1"/>
</dbReference>
<dbReference type="Pfam" id="PF00528">
    <property type="entry name" value="BPD_transp_1"/>
    <property type="match status" value="1"/>
</dbReference>
<dbReference type="SUPFAM" id="SSF161098">
    <property type="entry name" value="MetI-like"/>
    <property type="match status" value="1"/>
</dbReference>
<dbReference type="InterPro" id="IPR000515">
    <property type="entry name" value="MetI-like"/>
</dbReference>
<feature type="transmembrane region" description="Helical" evidence="8">
    <location>
        <begin position="85"/>
        <end position="105"/>
    </location>
</feature>
<keyword evidence="7 8" id="KW-0472">Membrane</keyword>
<evidence type="ECO:0000256" key="7">
    <source>
        <dbReference type="ARBA" id="ARBA00023136"/>
    </source>
</evidence>
<dbReference type="PANTHER" id="PTHR30614">
    <property type="entry name" value="MEMBRANE COMPONENT OF AMINO ACID ABC TRANSPORTER"/>
    <property type="match status" value="1"/>
</dbReference>
<feature type="domain" description="ABC transmembrane type-1" evidence="9">
    <location>
        <begin position="17"/>
        <end position="205"/>
    </location>
</feature>
<feature type="transmembrane region" description="Helical" evidence="8">
    <location>
        <begin position="184"/>
        <end position="202"/>
    </location>
</feature>
<comment type="similarity">
    <text evidence="2">Belongs to the binding-protein-dependent transport system permease family. HisMQ subfamily.</text>
</comment>
<evidence type="ECO:0000256" key="4">
    <source>
        <dbReference type="ARBA" id="ARBA00022475"/>
    </source>
</evidence>
<comment type="caution">
    <text evidence="10">The sequence shown here is derived from an EMBL/GenBank/DDBJ whole genome shotgun (WGS) entry which is preliminary data.</text>
</comment>
<evidence type="ECO:0000259" key="9">
    <source>
        <dbReference type="PROSITE" id="PS50928"/>
    </source>
</evidence>
<dbReference type="Gene3D" id="1.10.3720.10">
    <property type="entry name" value="MetI-like"/>
    <property type="match status" value="1"/>
</dbReference>
<dbReference type="RefSeq" id="WP_260901357.1">
    <property type="nucleotide sequence ID" value="NZ_JAOCZP010000002.1"/>
</dbReference>
<keyword evidence="3 8" id="KW-0813">Transport</keyword>
<evidence type="ECO:0000256" key="8">
    <source>
        <dbReference type="RuleBase" id="RU363032"/>
    </source>
</evidence>
<evidence type="ECO:0000313" key="10">
    <source>
        <dbReference type="EMBL" id="MCT7374833.1"/>
    </source>
</evidence>
<dbReference type="CDD" id="cd06261">
    <property type="entry name" value="TM_PBP2"/>
    <property type="match status" value="1"/>
</dbReference>
<reference evidence="10 11" key="1">
    <citation type="submission" date="2022-09" db="EMBL/GenBank/DDBJ databases">
        <title>Chelativorans salina sp. nov., a novel slightly halophilic bacterium isolated from a saline lake sediment enrichment.</title>
        <authorList>
            <person name="Gao L."/>
            <person name="Fang B.-Z."/>
            <person name="Li W.-J."/>
        </authorList>
    </citation>
    <scope>NUCLEOTIDE SEQUENCE [LARGE SCALE GENOMIC DNA]</scope>
    <source>
        <strain evidence="10 11">EGI FJ00035</strain>
    </source>
</reference>
<keyword evidence="4" id="KW-1003">Cell membrane</keyword>
<dbReference type="InterPro" id="IPR043429">
    <property type="entry name" value="ArtM/GltK/GlnP/TcyL/YhdX-like"/>
</dbReference>
<feature type="transmembrane region" description="Helical" evidence="8">
    <location>
        <begin position="139"/>
        <end position="164"/>
    </location>
</feature>
<evidence type="ECO:0000313" key="11">
    <source>
        <dbReference type="Proteomes" id="UP001320831"/>
    </source>
</evidence>
<evidence type="ECO:0000256" key="6">
    <source>
        <dbReference type="ARBA" id="ARBA00022989"/>
    </source>
</evidence>
<feature type="transmembrane region" description="Helical" evidence="8">
    <location>
        <begin position="20"/>
        <end position="43"/>
    </location>
</feature>
<dbReference type="InterPro" id="IPR035906">
    <property type="entry name" value="MetI-like_sf"/>
</dbReference>
<dbReference type="InterPro" id="IPR010065">
    <property type="entry name" value="AA_ABC_transptr_permease_3TM"/>
</dbReference>
<accession>A0ABT2LMD6</accession>
<organism evidence="10 11">
    <name type="scientific">Chelativorans salis</name>
    <dbReference type="NCBI Taxonomy" id="2978478"/>
    <lineage>
        <taxon>Bacteria</taxon>
        <taxon>Pseudomonadati</taxon>
        <taxon>Pseudomonadota</taxon>
        <taxon>Alphaproteobacteria</taxon>
        <taxon>Hyphomicrobiales</taxon>
        <taxon>Phyllobacteriaceae</taxon>
        <taxon>Chelativorans</taxon>
    </lineage>
</organism>
<dbReference type="PANTHER" id="PTHR30614:SF34">
    <property type="entry name" value="BLR6398 PROTEIN"/>
    <property type="match status" value="1"/>
</dbReference>
<keyword evidence="5 8" id="KW-0812">Transmembrane</keyword>
<comment type="subcellular location">
    <subcellularLocation>
        <location evidence="1">Cell inner membrane</location>
        <topology evidence="1">Multi-pass membrane protein</topology>
    </subcellularLocation>
    <subcellularLocation>
        <location evidence="8">Cell membrane</location>
        <topology evidence="8">Multi-pass membrane protein</topology>
    </subcellularLocation>
</comment>
<keyword evidence="11" id="KW-1185">Reference proteome</keyword>
<dbReference type="Proteomes" id="UP001320831">
    <property type="component" value="Unassembled WGS sequence"/>
</dbReference>
<keyword evidence="6 8" id="KW-1133">Transmembrane helix</keyword>
<name>A0ABT2LMD6_9HYPH</name>
<evidence type="ECO:0000256" key="1">
    <source>
        <dbReference type="ARBA" id="ARBA00004429"/>
    </source>
</evidence>
<dbReference type="EMBL" id="JAOCZP010000002">
    <property type="protein sequence ID" value="MCT7374833.1"/>
    <property type="molecule type" value="Genomic_DNA"/>
</dbReference>
<evidence type="ECO:0000256" key="2">
    <source>
        <dbReference type="ARBA" id="ARBA00010072"/>
    </source>
</evidence>
<protein>
    <submittedName>
        <fullName evidence="10">Amino acid ABC transporter permease</fullName>
    </submittedName>
</protein>
<evidence type="ECO:0000256" key="5">
    <source>
        <dbReference type="ARBA" id="ARBA00022692"/>
    </source>
</evidence>
<evidence type="ECO:0000256" key="3">
    <source>
        <dbReference type="ARBA" id="ARBA00022448"/>
    </source>
</evidence>